<dbReference type="KEGG" id="muo:115463681"/>
<evidence type="ECO:0000256" key="5">
    <source>
        <dbReference type="ARBA" id="ARBA00023034"/>
    </source>
</evidence>
<keyword evidence="3" id="KW-0328">Glycosyltransferase</keyword>
<dbReference type="Proteomes" id="UP000515156">
    <property type="component" value="Chromosome 2"/>
</dbReference>
<dbReference type="PROSITE" id="PS51257">
    <property type="entry name" value="PROKAR_LIPOPROTEIN"/>
    <property type="match status" value="1"/>
</dbReference>
<evidence type="ECO:0000313" key="13">
    <source>
        <dbReference type="RefSeq" id="XP_030050262.1"/>
    </source>
</evidence>
<feature type="domain" description="Alpha 1,4-glycosyltransferase" evidence="8">
    <location>
        <begin position="207"/>
        <end position="332"/>
    </location>
</feature>
<gene>
    <name evidence="10 11 12 13" type="primary">LOC115463681</name>
</gene>
<dbReference type="InterPro" id="IPR029044">
    <property type="entry name" value="Nucleotide-diphossugar_trans"/>
</dbReference>
<evidence type="ECO:0000256" key="1">
    <source>
        <dbReference type="ARBA" id="ARBA00004323"/>
    </source>
</evidence>
<evidence type="ECO:0000313" key="11">
    <source>
        <dbReference type="RefSeq" id="XP_030050260.1"/>
    </source>
</evidence>
<dbReference type="GO" id="GO:0008375">
    <property type="term" value="F:acetylglucosaminyltransferase activity"/>
    <property type="evidence" value="ECO:0007669"/>
    <property type="project" value="TreeGrafter"/>
</dbReference>
<dbReference type="GeneID" id="115463681"/>
<comment type="similarity">
    <text evidence="2">Belongs to the glycosyltransferase 32 family.</text>
</comment>
<dbReference type="SUPFAM" id="SSF53448">
    <property type="entry name" value="Nucleotide-diphospho-sugar transferases"/>
    <property type="match status" value="1"/>
</dbReference>
<evidence type="ECO:0000256" key="6">
    <source>
        <dbReference type="ARBA" id="ARBA00023136"/>
    </source>
</evidence>
<dbReference type="OrthoDB" id="407609at2759"/>
<evidence type="ECO:0000313" key="9">
    <source>
        <dbReference type="Proteomes" id="UP000515156"/>
    </source>
</evidence>
<proteinExistence type="inferred from homology"/>
<dbReference type="RefSeq" id="XP_030050260.1">
    <property type="nucleotide sequence ID" value="XM_030194400.1"/>
</dbReference>
<evidence type="ECO:0000256" key="2">
    <source>
        <dbReference type="ARBA" id="ARBA00009003"/>
    </source>
</evidence>
<keyword evidence="4" id="KW-0808">Transferase</keyword>
<comment type="subcellular location">
    <subcellularLocation>
        <location evidence="1">Golgi apparatus membrane</location>
        <topology evidence="1">Single-pass type II membrane protein</topology>
    </subcellularLocation>
</comment>
<dbReference type="PANTHER" id="PTHR12042">
    <property type="entry name" value="LACTOSYLCERAMIDE 4-ALPHA-GALACTOSYLTRANSFERASE ALPHA- 1,4-GALACTOSYLTRANSFERASE"/>
    <property type="match status" value="1"/>
</dbReference>
<reference evidence="10 11" key="1">
    <citation type="submission" date="2025-04" db="UniProtKB">
        <authorList>
            <consortium name="RefSeq"/>
        </authorList>
    </citation>
    <scope>IDENTIFICATION</scope>
</reference>
<name>A0A6P7XAD0_9AMPH</name>
<accession>A0A6P7XAD0</accession>
<dbReference type="Pfam" id="PF04488">
    <property type="entry name" value="Gly_transf_sug"/>
    <property type="match status" value="1"/>
</dbReference>
<organism evidence="9 12">
    <name type="scientific">Microcaecilia unicolor</name>
    <dbReference type="NCBI Taxonomy" id="1415580"/>
    <lineage>
        <taxon>Eukaryota</taxon>
        <taxon>Metazoa</taxon>
        <taxon>Chordata</taxon>
        <taxon>Craniata</taxon>
        <taxon>Vertebrata</taxon>
        <taxon>Euteleostomi</taxon>
        <taxon>Amphibia</taxon>
        <taxon>Gymnophiona</taxon>
        <taxon>Siphonopidae</taxon>
        <taxon>Microcaecilia</taxon>
    </lineage>
</organism>
<dbReference type="InterPro" id="IPR051981">
    <property type="entry name" value="Glycosyltransf_32"/>
</dbReference>
<evidence type="ECO:0000256" key="3">
    <source>
        <dbReference type="ARBA" id="ARBA00022676"/>
    </source>
</evidence>
<dbReference type="GO" id="GO:0000139">
    <property type="term" value="C:Golgi membrane"/>
    <property type="evidence" value="ECO:0007669"/>
    <property type="project" value="UniProtKB-SubCell"/>
</dbReference>
<evidence type="ECO:0000313" key="10">
    <source>
        <dbReference type="RefSeq" id="XP_030050259.1"/>
    </source>
</evidence>
<feature type="chain" id="PRO_5044652435" evidence="7">
    <location>
        <begin position="20"/>
        <end position="342"/>
    </location>
</feature>
<dbReference type="GO" id="GO:0006493">
    <property type="term" value="P:protein O-linked glycosylation"/>
    <property type="evidence" value="ECO:0007669"/>
    <property type="project" value="TreeGrafter"/>
</dbReference>
<evidence type="ECO:0000256" key="4">
    <source>
        <dbReference type="ARBA" id="ARBA00022679"/>
    </source>
</evidence>
<dbReference type="Gene3D" id="3.90.550.20">
    <property type="match status" value="1"/>
</dbReference>
<keyword evidence="9" id="KW-1185">Reference proteome</keyword>
<dbReference type="RefSeq" id="XP_030050261.1">
    <property type="nucleotide sequence ID" value="XM_030194401.1"/>
</dbReference>
<evidence type="ECO:0000259" key="8">
    <source>
        <dbReference type="Pfam" id="PF04572"/>
    </source>
</evidence>
<keyword evidence="5" id="KW-0333">Golgi apparatus</keyword>
<dbReference type="InterPro" id="IPR007577">
    <property type="entry name" value="GlycoTrfase_DXD_sugar-bd_CS"/>
</dbReference>
<sequence>MKSMILCPLLFFFIFACSAVYWMKTDSLWTLHRFLNRQFTAEDIITSVQFTAEDIIKSSTGIFFAETTEKLEPSPFAVCAVESAAQTYPNRSVYFFMKGLTKDMNITESSFYKAIPLLSSFANVHILPLYFEDVFKDTPLNPWYQKVNPAREQYWTHVSADGFRLAVVWKYGGIYMDTDMISLRPVSEVDFLALETTKSCSNAVFGFQRHYQFLWDCMEDFVKNYKGWIWGQQGPRLLTRMVERQCGMPVVKGTEDATCGNFSILNPQRFSPIPYPAWERYFQVWNPSDTFNSSYALHLWNFMNKGKKKVIAGSNTLAENLFIKYCPYTYDFIVKPTSKKYT</sequence>
<keyword evidence="7" id="KW-0732">Signal</keyword>
<dbReference type="Pfam" id="PF04572">
    <property type="entry name" value="Gb3_synth"/>
    <property type="match status" value="1"/>
</dbReference>
<dbReference type="InterPro" id="IPR007652">
    <property type="entry name" value="A1-4-GlycosylTfrase_dom"/>
</dbReference>
<dbReference type="PANTHER" id="PTHR12042:SF16">
    <property type="entry name" value="ALPHA-1,4-N-ACETYLGLUCOSAMINYLTRANSFERASE"/>
    <property type="match status" value="1"/>
</dbReference>
<dbReference type="RefSeq" id="XP_030050259.1">
    <property type="nucleotide sequence ID" value="XM_030194399.1"/>
</dbReference>
<evidence type="ECO:0000256" key="7">
    <source>
        <dbReference type="SAM" id="SignalP"/>
    </source>
</evidence>
<dbReference type="AlphaFoldDB" id="A0A6P7XAD0"/>
<keyword evidence="6" id="KW-0472">Membrane</keyword>
<feature type="signal peptide" evidence="7">
    <location>
        <begin position="1"/>
        <end position="19"/>
    </location>
</feature>
<protein>
    <submittedName>
        <fullName evidence="10 11">Alpha-1,4-N-acetylglucosaminyltransferase-like</fullName>
    </submittedName>
</protein>
<dbReference type="RefSeq" id="XP_030050262.1">
    <property type="nucleotide sequence ID" value="XM_030194402.1"/>
</dbReference>
<evidence type="ECO:0000313" key="12">
    <source>
        <dbReference type="RefSeq" id="XP_030050261.1"/>
    </source>
</evidence>